<feature type="region of interest" description="Disordered" evidence="1">
    <location>
        <begin position="127"/>
        <end position="154"/>
    </location>
</feature>
<name>A0ABQ5DV29_9ASTR</name>
<dbReference type="Proteomes" id="UP001151760">
    <property type="component" value="Unassembled WGS sequence"/>
</dbReference>
<gene>
    <name evidence="2" type="ORF">Tco_0951762</name>
</gene>
<evidence type="ECO:0000256" key="1">
    <source>
        <dbReference type="SAM" id="MobiDB-lite"/>
    </source>
</evidence>
<reference evidence="2" key="2">
    <citation type="submission" date="2022-01" db="EMBL/GenBank/DDBJ databases">
        <authorList>
            <person name="Yamashiro T."/>
            <person name="Shiraishi A."/>
            <person name="Satake H."/>
            <person name="Nakayama K."/>
        </authorList>
    </citation>
    <scope>NUCLEOTIDE SEQUENCE</scope>
</reference>
<keyword evidence="3" id="KW-1185">Reference proteome</keyword>
<accession>A0ABQ5DV29</accession>
<evidence type="ECO:0000313" key="3">
    <source>
        <dbReference type="Proteomes" id="UP001151760"/>
    </source>
</evidence>
<sequence length="154" mass="17468">MMSRASVWGLVPWHWLVDEPNPPADDTLPSYVTLDLLVDCDAYTLQVPTLKKNIGLFSGFVSDDDEVESLSFASEEVTVKLIDFLQSPNAMTEVMLAEKEHMDENNHIRIEVGNRQRVNAADNVIEEERESEYDDMQQDGRPNPNKTMRKIGDG</sequence>
<reference evidence="2" key="1">
    <citation type="journal article" date="2022" name="Int. J. Mol. Sci.">
        <title>Draft Genome of Tanacetum Coccineum: Genomic Comparison of Closely Related Tanacetum-Family Plants.</title>
        <authorList>
            <person name="Yamashiro T."/>
            <person name="Shiraishi A."/>
            <person name="Nakayama K."/>
            <person name="Satake H."/>
        </authorList>
    </citation>
    <scope>NUCLEOTIDE SEQUENCE</scope>
</reference>
<organism evidence="2 3">
    <name type="scientific">Tanacetum coccineum</name>
    <dbReference type="NCBI Taxonomy" id="301880"/>
    <lineage>
        <taxon>Eukaryota</taxon>
        <taxon>Viridiplantae</taxon>
        <taxon>Streptophyta</taxon>
        <taxon>Embryophyta</taxon>
        <taxon>Tracheophyta</taxon>
        <taxon>Spermatophyta</taxon>
        <taxon>Magnoliopsida</taxon>
        <taxon>eudicotyledons</taxon>
        <taxon>Gunneridae</taxon>
        <taxon>Pentapetalae</taxon>
        <taxon>asterids</taxon>
        <taxon>campanulids</taxon>
        <taxon>Asterales</taxon>
        <taxon>Asteraceae</taxon>
        <taxon>Asteroideae</taxon>
        <taxon>Anthemideae</taxon>
        <taxon>Anthemidinae</taxon>
        <taxon>Tanacetum</taxon>
    </lineage>
</organism>
<dbReference type="EMBL" id="BQNB010015697">
    <property type="protein sequence ID" value="GJT43047.1"/>
    <property type="molecule type" value="Genomic_DNA"/>
</dbReference>
<protein>
    <submittedName>
        <fullName evidence="2">Uncharacterized protein</fullName>
    </submittedName>
</protein>
<proteinExistence type="predicted"/>
<comment type="caution">
    <text evidence="2">The sequence shown here is derived from an EMBL/GenBank/DDBJ whole genome shotgun (WGS) entry which is preliminary data.</text>
</comment>
<evidence type="ECO:0000313" key="2">
    <source>
        <dbReference type="EMBL" id="GJT43047.1"/>
    </source>
</evidence>
<feature type="compositionally biased region" description="Acidic residues" evidence="1">
    <location>
        <begin position="127"/>
        <end position="137"/>
    </location>
</feature>